<proteinExistence type="predicted"/>
<accession>A0A2M6XB36</accession>
<name>A0A2M6XB36_9BACT</name>
<evidence type="ECO:0000313" key="1">
    <source>
        <dbReference type="EMBL" id="PIU02215.1"/>
    </source>
</evidence>
<dbReference type="Proteomes" id="UP000231214">
    <property type="component" value="Unassembled WGS sequence"/>
</dbReference>
<comment type="caution">
    <text evidence="1">The sequence shown here is derived from an EMBL/GenBank/DDBJ whole genome shotgun (WGS) entry which is preliminary data.</text>
</comment>
<evidence type="ECO:0000313" key="2">
    <source>
        <dbReference type="Proteomes" id="UP000231214"/>
    </source>
</evidence>
<reference evidence="2" key="1">
    <citation type="submission" date="2017-09" db="EMBL/GenBank/DDBJ databases">
        <title>Depth-based differentiation of microbial function through sediment-hosted aquifers and enrichment of novel symbionts in the deep terrestrial subsurface.</title>
        <authorList>
            <person name="Probst A.J."/>
            <person name="Ladd B."/>
            <person name="Jarett J.K."/>
            <person name="Geller-Mcgrath D.E."/>
            <person name="Sieber C.M.K."/>
            <person name="Emerson J.B."/>
            <person name="Anantharaman K."/>
            <person name="Thomas B.C."/>
            <person name="Malmstrom R."/>
            <person name="Stieglmeier M."/>
            <person name="Klingl A."/>
            <person name="Woyke T."/>
            <person name="Ryan C.M."/>
            <person name="Banfield J.F."/>
        </authorList>
    </citation>
    <scope>NUCLEOTIDE SEQUENCE [LARGE SCALE GENOMIC DNA]</scope>
</reference>
<organism evidence="1 2">
    <name type="scientific">Candidatus Shapirobacteria bacterium CG09_land_8_20_14_0_10_49_15</name>
    <dbReference type="NCBI Taxonomy" id="1974482"/>
    <lineage>
        <taxon>Bacteria</taxon>
        <taxon>Candidatus Shapironibacteriota</taxon>
    </lineage>
</organism>
<sequence length="74" mass="7956">MPERPANLLILPVLGSCPDGSGKVIHYVSGAHPKVGKIWEQGWSGEPETIITISKPPFPLAGFIFRSEESGKAE</sequence>
<dbReference type="EMBL" id="PEZK01000021">
    <property type="protein sequence ID" value="PIU02215.1"/>
    <property type="molecule type" value="Genomic_DNA"/>
</dbReference>
<protein>
    <submittedName>
        <fullName evidence="1">Uncharacterized protein</fullName>
    </submittedName>
</protein>
<gene>
    <name evidence="1" type="ORF">COT66_01385</name>
</gene>
<dbReference type="PROSITE" id="PS51257">
    <property type="entry name" value="PROKAR_LIPOPROTEIN"/>
    <property type="match status" value="1"/>
</dbReference>
<dbReference type="AlphaFoldDB" id="A0A2M6XB36"/>